<accession>F9WPG3</accession>
<protein>
    <submittedName>
        <fullName evidence="3">Uncharacterized protein</fullName>
    </submittedName>
</protein>
<dbReference type="AlphaFoldDB" id="F9WPG3"/>
<evidence type="ECO:0000313" key="3">
    <source>
        <dbReference type="EMBL" id="CCD19440.1"/>
    </source>
</evidence>
<keyword evidence="4" id="KW-1185">Reference proteome</keyword>
<evidence type="ECO:0000256" key="2">
    <source>
        <dbReference type="SAM" id="SignalP"/>
    </source>
</evidence>
<feature type="compositionally biased region" description="Acidic residues" evidence="1">
    <location>
        <begin position="459"/>
        <end position="471"/>
    </location>
</feature>
<organism evidence="3 4">
    <name type="scientific">Trypanosoma vivax (strain Y486)</name>
    <dbReference type="NCBI Taxonomy" id="1055687"/>
    <lineage>
        <taxon>Eukaryota</taxon>
        <taxon>Discoba</taxon>
        <taxon>Euglenozoa</taxon>
        <taxon>Kinetoplastea</taxon>
        <taxon>Metakinetoplastina</taxon>
        <taxon>Trypanosomatida</taxon>
        <taxon>Trypanosomatidae</taxon>
        <taxon>Trypanosoma</taxon>
        <taxon>Duttonella</taxon>
    </lineage>
</organism>
<evidence type="ECO:0000256" key="1">
    <source>
        <dbReference type="SAM" id="MobiDB-lite"/>
    </source>
</evidence>
<proteinExistence type="predicted"/>
<feature type="signal peptide" evidence="2">
    <location>
        <begin position="1"/>
        <end position="23"/>
    </location>
</feature>
<feature type="region of interest" description="Disordered" evidence="1">
    <location>
        <begin position="440"/>
        <end position="479"/>
    </location>
</feature>
<evidence type="ECO:0000313" key="4">
    <source>
        <dbReference type="Proteomes" id="UP000009027"/>
    </source>
</evidence>
<feature type="chain" id="PRO_5003394963" evidence="2">
    <location>
        <begin position="24"/>
        <end position="479"/>
    </location>
</feature>
<name>F9WPG3_TRYVY</name>
<dbReference type="Proteomes" id="UP000009027">
    <property type="component" value="Unassembled WGS sequence"/>
</dbReference>
<feature type="compositionally biased region" description="Low complexity" evidence="1">
    <location>
        <begin position="440"/>
        <end position="451"/>
    </location>
</feature>
<sequence>MKSIMSAFLLSVIVSWSAYVALAEGQDGGKGEKPWQCQWLDTSTRAHHWIILVRRIYLEHSRELYEEYKAYVANMTNSEVLRNYKSVREKRQIADDAFDEARASGEEIKKAMHTVFTGINSLTDRFRKRQDVGMCNHSWWPAVEGNHNYIERLENLDTEVQLLAQLTAAHAPGFDERYTPKIRQRIHVMKMEEEFFRLKEKAMKSFKSAIEAQKVAKRLERVIVDRMALGCEIERKLSVVKEIFLGLKHVAADVISREGLLIKRLESLKKEYQRASWTANIPSMNGIDDLVESAGREAEVAYTEILGIIQGKDSATFREELGQNGEFKMGGEKCMDDIREEQALLRESARQGLYNFHSFVHWRPVVESLWNKVKNVDNIVGPNCRKWKDVKCKKLAKRIRRAVEKADARRVNVEDKLTSAIKALSDVEDALWHAEVNAKAAAEANAGSSERGANRGDGNVEDDDRLDEPDSYESTKTEN</sequence>
<keyword evidence="2" id="KW-0732">Signal</keyword>
<reference evidence="3 4" key="1">
    <citation type="journal article" date="2012" name="Proc. Natl. Acad. Sci. U.S.A.">
        <title>Antigenic diversity is generated by distinct evolutionary mechanisms in African trypanosome species.</title>
        <authorList>
            <person name="Jackson A.P."/>
            <person name="Berry A."/>
            <person name="Aslett M."/>
            <person name="Allison H.C."/>
            <person name="Burton P."/>
            <person name="Vavrova-Anderson J."/>
            <person name="Brown R."/>
            <person name="Browne H."/>
            <person name="Corton N."/>
            <person name="Hauser H."/>
            <person name="Gamble J."/>
            <person name="Gilderthorp R."/>
            <person name="Marcello L."/>
            <person name="McQuillan J."/>
            <person name="Otto T.D."/>
            <person name="Quail M.A."/>
            <person name="Sanders M.J."/>
            <person name="van Tonder A."/>
            <person name="Ginger M.L."/>
            <person name="Field M.C."/>
            <person name="Barry J.D."/>
            <person name="Hertz-Fowler C."/>
            <person name="Berriman M."/>
        </authorList>
    </citation>
    <scope>NUCLEOTIDE SEQUENCE</scope>
    <source>
        <strain evidence="3 4">Y486</strain>
    </source>
</reference>
<gene>
    <name evidence="3" type="ORF">TvY486_0021420</name>
</gene>
<dbReference type="EMBL" id="CAEX01003417">
    <property type="protein sequence ID" value="CCD19440.1"/>
    <property type="molecule type" value="Genomic_DNA"/>
</dbReference>